<evidence type="ECO:0000256" key="4">
    <source>
        <dbReference type="RuleBase" id="RU003560"/>
    </source>
</evidence>
<proteinExistence type="inferred from homology"/>
<gene>
    <name evidence="5" type="ORF">L3X39_08625</name>
</gene>
<dbReference type="InterPro" id="IPR049704">
    <property type="entry name" value="Aminotrans_3_PPA_site"/>
</dbReference>
<dbReference type="SUPFAM" id="SSF53383">
    <property type="entry name" value="PLP-dependent transferases"/>
    <property type="match status" value="1"/>
</dbReference>
<sequence length="437" mass="47872">MQNLQDEITEAQKSLIRYCGEFSPFIAEKASGSYMYDKRGKAILDFTSGQMCSVFGHNHPKFVEQLKKSGDKAIHLLSSILSPPVIDLAKKLTQELPESLSKCIFLNTGSESNEVAIRMAKLYTGGFEVIGFSGSWHGMTAGAQSYTYSKTRKGYGPTIPGSLMIPAPYAYRCPIAHCKGTCDNTCLEVGIKMVDQQSVGEYAALIAEPLLSAAGMIELKPNYVKRLKALCEERGLLLILDEAQTALGRLGKTFAFENYDITPDFVTLSKTLGGGLPLAATITSDKIEAYCHEQGFIYMTSHVSDPFCASFGLIALQILHEEHLAEKALSMGAYLKHQLLELQKVHECIGDVRGNGLLLGVEIVKDRETKIPDDDLGMRICDTCLELGLNMNIVRVKGYGSVFRIAPPLTISKEDIDIGISILNKALLLQNNARKEA</sequence>
<accession>A0ABS9IJD1</accession>
<reference evidence="5 6" key="1">
    <citation type="submission" date="2022-01" db="EMBL/GenBank/DDBJ databases">
        <title>Draft genome sequence of Sabulilitoribacter multivorans KCTC 32326.</title>
        <authorList>
            <person name="Oh J.-S."/>
        </authorList>
    </citation>
    <scope>NUCLEOTIDE SEQUENCE [LARGE SCALE GENOMIC DNA]</scope>
    <source>
        <strain evidence="5 6">M-M16</strain>
    </source>
</reference>
<dbReference type="InterPro" id="IPR015422">
    <property type="entry name" value="PyrdxlP-dep_Trfase_small"/>
</dbReference>
<dbReference type="GO" id="GO:0008483">
    <property type="term" value="F:transaminase activity"/>
    <property type="evidence" value="ECO:0007669"/>
    <property type="project" value="UniProtKB-KW"/>
</dbReference>
<keyword evidence="5" id="KW-0032">Aminotransferase</keyword>
<keyword evidence="3 4" id="KW-0663">Pyridoxal phosphate</keyword>
<dbReference type="InterPro" id="IPR015424">
    <property type="entry name" value="PyrdxlP-dep_Trfase"/>
</dbReference>
<comment type="cofactor">
    <cofactor evidence="1">
        <name>pyridoxal 5'-phosphate</name>
        <dbReference type="ChEBI" id="CHEBI:597326"/>
    </cofactor>
</comment>
<evidence type="ECO:0000256" key="3">
    <source>
        <dbReference type="ARBA" id="ARBA00022898"/>
    </source>
</evidence>
<dbReference type="Gene3D" id="3.90.1150.10">
    <property type="entry name" value="Aspartate Aminotransferase, domain 1"/>
    <property type="match status" value="1"/>
</dbReference>
<evidence type="ECO:0000313" key="5">
    <source>
        <dbReference type="EMBL" id="MCF7560701.1"/>
    </source>
</evidence>
<dbReference type="EMBL" id="JAKKDV010000003">
    <property type="protein sequence ID" value="MCF7560701.1"/>
    <property type="molecule type" value="Genomic_DNA"/>
</dbReference>
<keyword evidence="5" id="KW-0808">Transferase</keyword>
<keyword evidence="6" id="KW-1185">Reference proteome</keyword>
<dbReference type="RefSeq" id="WP_237231382.1">
    <property type="nucleotide sequence ID" value="NZ_JAKKDV010000003.1"/>
</dbReference>
<comment type="caution">
    <text evidence="5">The sequence shown here is derived from an EMBL/GenBank/DDBJ whole genome shotgun (WGS) entry which is preliminary data.</text>
</comment>
<organism evidence="5 6">
    <name type="scientific">Flaviramulus multivorans</name>
    <dbReference type="NCBI Taxonomy" id="1304750"/>
    <lineage>
        <taxon>Bacteria</taxon>
        <taxon>Pseudomonadati</taxon>
        <taxon>Bacteroidota</taxon>
        <taxon>Flavobacteriia</taxon>
        <taxon>Flavobacteriales</taxon>
        <taxon>Flavobacteriaceae</taxon>
        <taxon>Flaviramulus</taxon>
    </lineage>
</organism>
<evidence type="ECO:0000313" key="6">
    <source>
        <dbReference type="Proteomes" id="UP001200022"/>
    </source>
</evidence>
<dbReference type="PIRSF" id="PIRSF000521">
    <property type="entry name" value="Transaminase_4ab_Lys_Orn"/>
    <property type="match status" value="1"/>
</dbReference>
<comment type="similarity">
    <text evidence="2 4">Belongs to the class-III pyridoxal-phosphate-dependent aminotransferase family.</text>
</comment>
<dbReference type="PANTHER" id="PTHR45688:SF13">
    <property type="entry name" value="ALANINE--GLYOXYLATE AMINOTRANSFERASE 2-LIKE"/>
    <property type="match status" value="1"/>
</dbReference>
<dbReference type="Pfam" id="PF00202">
    <property type="entry name" value="Aminotran_3"/>
    <property type="match status" value="1"/>
</dbReference>
<protein>
    <submittedName>
        <fullName evidence="5">Aspartate aminotransferase family protein</fullName>
    </submittedName>
</protein>
<dbReference type="PROSITE" id="PS00600">
    <property type="entry name" value="AA_TRANSFER_CLASS_3"/>
    <property type="match status" value="1"/>
</dbReference>
<evidence type="ECO:0000256" key="1">
    <source>
        <dbReference type="ARBA" id="ARBA00001933"/>
    </source>
</evidence>
<dbReference type="CDD" id="cd00610">
    <property type="entry name" value="OAT_like"/>
    <property type="match status" value="1"/>
</dbReference>
<dbReference type="Proteomes" id="UP001200022">
    <property type="component" value="Unassembled WGS sequence"/>
</dbReference>
<name>A0ABS9IJD1_9FLAO</name>
<dbReference type="Gene3D" id="3.40.640.10">
    <property type="entry name" value="Type I PLP-dependent aspartate aminotransferase-like (Major domain)"/>
    <property type="match status" value="1"/>
</dbReference>
<dbReference type="InterPro" id="IPR005814">
    <property type="entry name" value="Aminotrans_3"/>
</dbReference>
<evidence type="ECO:0000256" key="2">
    <source>
        <dbReference type="ARBA" id="ARBA00008954"/>
    </source>
</evidence>
<dbReference type="PANTHER" id="PTHR45688">
    <property type="match status" value="1"/>
</dbReference>
<dbReference type="InterPro" id="IPR015421">
    <property type="entry name" value="PyrdxlP-dep_Trfase_major"/>
</dbReference>